<evidence type="ECO:0000313" key="5">
    <source>
        <dbReference type="Proteomes" id="UP001295444"/>
    </source>
</evidence>
<name>A0AAD1THL8_PELCU</name>
<dbReference type="PROSITE" id="PS51083">
    <property type="entry name" value="ZF_HIT"/>
    <property type="match status" value="1"/>
</dbReference>
<dbReference type="PANTHER" id="PTHR15555:SF0">
    <property type="entry name" value="ZINC FINGER HIT DOMAIN-CONTAINING PROTEIN 2"/>
    <property type="match status" value="1"/>
</dbReference>
<dbReference type="PANTHER" id="PTHR15555">
    <property type="entry name" value="ZINC FINGER HIT DOMAIN CONTAINING PROTEIN 2 PROTEIN FON -RELATED"/>
    <property type="match status" value="1"/>
</dbReference>
<keyword evidence="1" id="KW-0479">Metal-binding</keyword>
<feature type="domain" description="HIT-type" evidence="3">
    <location>
        <begin position="35"/>
        <end position="68"/>
    </location>
</feature>
<dbReference type="Gene3D" id="3.30.60.190">
    <property type="match status" value="1"/>
</dbReference>
<accession>A0AAD1THL8</accession>
<feature type="region of interest" description="Disordered" evidence="2">
    <location>
        <begin position="249"/>
        <end position="297"/>
    </location>
</feature>
<evidence type="ECO:0000256" key="1">
    <source>
        <dbReference type="PROSITE-ProRule" id="PRU00453"/>
    </source>
</evidence>
<dbReference type="CDD" id="cd23024">
    <property type="entry name" value="zf-HIT_ZNHIT2-3"/>
    <property type="match status" value="1"/>
</dbReference>
<keyword evidence="1" id="KW-0862">Zinc</keyword>
<feature type="compositionally biased region" description="Polar residues" evidence="2">
    <location>
        <begin position="276"/>
        <end position="287"/>
    </location>
</feature>
<feature type="compositionally biased region" description="Low complexity" evidence="2">
    <location>
        <begin position="8"/>
        <end position="27"/>
    </location>
</feature>
<keyword evidence="5" id="KW-1185">Reference proteome</keyword>
<dbReference type="InterPro" id="IPR039646">
    <property type="entry name" value="ZNHIT2"/>
</dbReference>
<feature type="compositionally biased region" description="Basic and acidic residues" evidence="2">
    <location>
        <begin position="132"/>
        <end position="146"/>
    </location>
</feature>
<protein>
    <recommendedName>
        <fullName evidence="3">HIT-type domain-containing protein</fullName>
    </recommendedName>
</protein>
<dbReference type="Proteomes" id="UP001295444">
    <property type="component" value="Chromosome 12"/>
</dbReference>
<sequence>MAAPSPDLLLPARSSSPEPALSPAAPEDGGHGRVCSLCLSRPGIYTCPRCNGPYCSLPCYRGPRHTACSEDFYREAVLSVLREEGPSGRREMEDILLRMKREEEAGRHYRGLGEAGIGGTHSEEEAGMGNTHSEEEAGMRNTHSEGEAGMGNTHSEEEAGMRNTHSGGEAGIGGTHTHSGGEAGIGGTHISSGVETAMWNSLSDREKEDFKRLLKSGDIGALVPEWIPWWVAEKGTSEIKNTKIVELPNSVSSGDRKDRDHEADSRNHLQEENDPKSVTSDSLINSSTEEKKEIVSKGEMSTFATSHLVNSVDHQEGEEQRGILPDTINIHQYKSCLKNNLQDVKEECTANVKQLVLRKPRVRIKEDSPEEVANQPKCSGIPLPFISIPPLSSLSRNPSQLVQFSVVNALYGYAFSLQRHNGDLSDEDILLDFTETLLGVSATLSSNVVYNSTAHALQSAVRVASDPLLSGDQVGACSAMEATSKILQGDGSKTFPLAALAHMSRVLGKARKLVSQDKHLRHVIFNAKKKCLFLAAWANENEDCLPMLSEAVKIEHQQYRQYVNGLTEISRGIEKVWGGKRPPEKKSLIEEVGSETT</sequence>
<dbReference type="AlphaFoldDB" id="A0AAD1THL8"/>
<evidence type="ECO:0000256" key="2">
    <source>
        <dbReference type="SAM" id="MobiDB-lite"/>
    </source>
</evidence>
<feature type="compositionally biased region" description="Basic and acidic residues" evidence="2">
    <location>
        <begin position="254"/>
        <end position="275"/>
    </location>
</feature>
<dbReference type="InterPro" id="IPR007529">
    <property type="entry name" value="Znf_HIT"/>
</dbReference>
<evidence type="ECO:0000313" key="4">
    <source>
        <dbReference type="EMBL" id="CAH2325207.1"/>
    </source>
</evidence>
<reference evidence="4" key="1">
    <citation type="submission" date="2022-03" db="EMBL/GenBank/DDBJ databases">
        <authorList>
            <person name="Alioto T."/>
            <person name="Alioto T."/>
            <person name="Gomez Garrido J."/>
        </authorList>
    </citation>
    <scope>NUCLEOTIDE SEQUENCE</scope>
</reference>
<evidence type="ECO:0000259" key="3">
    <source>
        <dbReference type="PROSITE" id="PS51083"/>
    </source>
</evidence>
<feature type="region of interest" description="Disordered" evidence="2">
    <location>
        <begin position="1"/>
        <end position="30"/>
    </location>
</feature>
<keyword evidence="1" id="KW-0863">Zinc-finger</keyword>
<dbReference type="Pfam" id="PF04438">
    <property type="entry name" value="zf-HIT"/>
    <property type="match status" value="1"/>
</dbReference>
<proteinExistence type="predicted"/>
<gene>
    <name evidence="4" type="ORF">PECUL_23A023049</name>
</gene>
<dbReference type="GO" id="GO:0008270">
    <property type="term" value="F:zinc ion binding"/>
    <property type="evidence" value="ECO:0007669"/>
    <property type="project" value="UniProtKB-UniRule"/>
</dbReference>
<dbReference type="SUPFAM" id="SSF144232">
    <property type="entry name" value="HIT/MYND zinc finger-like"/>
    <property type="match status" value="1"/>
</dbReference>
<organism evidence="4 5">
    <name type="scientific">Pelobates cultripes</name>
    <name type="common">Western spadefoot toad</name>
    <dbReference type="NCBI Taxonomy" id="61616"/>
    <lineage>
        <taxon>Eukaryota</taxon>
        <taxon>Metazoa</taxon>
        <taxon>Chordata</taxon>
        <taxon>Craniata</taxon>
        <taxon>Vertebrata</taxon>
        <taxon>Euteleostomi</taxon>
        <taxon>Amphibia</taxon>
        <taxon>Batrachia</taxon>
        <taxon>Anura</taxon>
        <taxon>Pelobatoidea</taxon>
        <taxon>Pelobatidae</taxon>
        <taxon>Pelobates</taxon>
    </lineage>
</organism>
<dbReference type="EMBL" id="OW240923">
    <property type="protein sequence ID" value="CAH2325207.1"/>
    <property type="molecule type" value="Genomic_DNA"/>
</dbReference>
<feature type="region of interest" description="Disordered" evidence="2">
    <location>
        <begin position="111"/>
        <end position="190"/>
    </location>
</feature>